<accession>A0ABC8K992</accession>
<dbReference type="InterPro" id="IPR002347">
    <property type="entry name" value="SDR_fam"/>
</dbReference>
<dbReference type="EMBL" id="CAKOAT010165155">
    <property type="protein sequence ID" value="CAH8350109.1"/>
    <property type="molecule type" value="Genomic_DNA"/>
</dbReference>
<keyword evidence="3" id="KW-0934">Plastid</keyword>
<dbReference type="PANTHER" id="PTHR44375">
    <property type="entry name" value="BETA-KETOACYL-ACP REDUCTASE-LIKE PROTEIN-RELATED"/>
    <property type="match status" value="1"/>
</dbReference>
<sequence>MRDAKSCGGSLINISSIAGLHRGLAPGALSGIDIMTRVMATELGAYKIRVNSIAPGLLNSEITKDLMQKKWLKDVAERILPLKVNQTVDLGLTSLVRYLLHDSSQYVSGNIYIVDSETTLPGLPIFSSL</sequence>
<evidence type="ECO:0000256" key="1">
    <source>
        <dbReference type="ARBA" id="ARBA00004229"/>
    </source>
</evidence>
<evidence type="ECO:0000256" key="2">
    <source>
        <dbReference type="ARBA" id="ARBA00022528"/>
    </source>
</evidence>
<evidence type="ECO:0000313" key="5">
    <source>
        <dbReference type="Proteomes" id="UP001642260"/>
    </source>
</evidence>
<gene>
    <name evidence="4" type="ORF">ERUC_LOCUS17906</name>
</gene>
<dbReference type="PANTHER" id="PTHR44375:SF21">
    <property type="entry name" value="3-OXOACYL-[ACYL-CARRIER-PROTEIN] REDUCTASE"/>
    <property type="match status" value="1"/>
</dbReference>
<protein>
    <submittedName>
        <fullName evidence="4">Uncharacterized protein</fullName>
    </submittedName>
</protein>
<proteinExistence type="predicted"/>
<dbReference type="GO" id="GO:0009507">
    <property type="term" value="C:chloroplast"/>
    <property type="evidence" value="ECO:0007669"/>
    <property type="project" value="UniProtKB-SubCell"/>
</dbReference>
<dbReference type="CDD" id="cd05233">
    <property type="entry name" value="SDR_c"/>
    <property type="match status" value="1"/>
</dbReference>
<dbReference type="AlphaFoldDB" id="A0ABC8K992"/>
<comment type="caution">
    <text evidence="4">The sequence shown here is derived from an EMBL/GenBank/DDBJ whole genome shotgun (WGS) entry which is preliminary data.</text>
</comment>
<evidence type="ECO:0000313" key="4">
    <source>
        <dbReference type="EMBL" id="CAH8350109.1"/>
    </source>
</evidence>
<dbReference type="Pfam" id="PF13561">
    <property type="entry name" value="adh_short_C2"/>
    <property type="match status" value="1"/>
</dbReference>
<organism evidence="4 5">
    <name type="scientific">Eruca vesicaria subsp. sativa</name>
    <name type="common">Garden rocket</name>
    <name type="synonym">Eruca sativa</name>
    <dbReference type="NCBI Taxonomy" id="29727"/>
    <lineage>
        <taxon>Eukaryota</taxon>
        <taxon>Viridiplantae</taxon>
        <taxon>Streptophyta</taxon>
        <taxon>Embryophyta</taxon>
        <taxon>Tracheophyta</taxon>
        <taxon>Spermatophyta</taxon>
        <taxon>Magnoliopsida</taxon>
        <taxon>eudicotyledons</taxon>
        <taxon>Gunneridae</taxon>
        <taxon>Pentapetalae</taxon>
        <taxon>rosids</taxon>
        <taxon>malvids</taxon>
        <taxon>Brassicales</taxon>
        <taxon>Brassicaceae</taxon>
        <taxon>Brassiceae</taxon>
        <taxon>Eruca</taxon>
    </lineage>
</organism>
<comment type="subcellular location">
    <subcellularLocation>
        <location evidence="1">Plastid</location>
        <location evidence="1">Chloroplast</location>
    </subcellularLocation>
</comment>
<reference evidence="4 5" key="1">
    <citation type="submission" date="2022-03" db="EMBL/GenBank/DDBJ databases">
        <authorList>
            <person name="Macdonald S."/>
            <person name="Ahmed S."/>
            <person name="Newling K."/>
        </authorList>
    </citation>
    <scope>NUCLEOTIDE SEQUENCE [LARGE SCALE GENOMIC DNA]</scope>
</reference>
<dbReference type="PRINTS" id="PR00081">
    <property type="entry name" value="GDHRDH"/>
</dbReference>
<evidence type="ECO:0000256" key="3">
    <source>
        <dbReference type="ARBA" id="ARBA00022640"/>
    </source>
</evidence>
<keyword evidence="2" id="KW-0150">Chloroplast</keyword>
<name>A0ABC8K992_ERUVS</name>
<dbReference type="Proteomes" id="UP001642260">
    <property type="component" value="Unassembled WGS sequence"/>
</dbReference>
<dbReference type="Gene3D" id="3.40.50.720">
    <property type="entry name" value="NAD(P)-binding Rossmann-like Domain"/>
    <property type="match status" value="1"/>
</dbReference>
<dbReference type="InterPro" id="IPR036291">
    <property type="entry name" value="NAD(P)-bd_dom_sf"/>
</dbReference>
<dbReference type="SUPFAM" id="SSF51735">
    <property type="entry name" value="NAD(P)-binding Rossmann-fold domains"/>
    <property type="match status" value="1"/>
</dbReference>
<keyword evidence="5" id="KW-1185">Reference proteome</keyword>